<comment type="caution">
    <text evidence="1">The sequence shown here is derived from an EMBL/GenBank/DDBJ whole genome shotgun (WGS) entry which is preliminary data.</text>
</comment>
<dbReference type="EMBL" id="JBHTJH010000017">
    <property type="protein sequence ID" value="MFD0863231.1"/>
    <property type="molecule type" value="Genomic_DNA"/>
</dbReference>
<evidence type="ECO:0000313" key="1">
    <source>
        <dbReference type="EMBL" id="MFD0863231.1"/>
    </source>
</evidence>
<dbReference type="RefSeq" id="WP_386409083.1">
    <property type="nucleotide sequence ID" value="NZ_JBHTJH010000017.1"/>
</dbReference>
<name>A0ABW3D0B3_9FLAO</name>
<accession>A0ABW3D0B3</accession>
<proteinExistence type="predicted"/>
<sequence length="237" mass="27342">MMKKKLEAELISIAHRVLKLKGKSDVVKLHEEVKKLYEQLTVLKFVEEHLDSGSEPVMGEKALYDTIDDVFENKNNDEVIKHNLKEYNDRDEPMEQIITPVIDTIKDIVAEMPKEETLDDILGDILPEPTFVKRDADIVTPDAKDIVTKVEVKKRSLNDKIQRGFNIGLNDRLAFVNHLFNGSQEDFNRVLSQLNTINNAADAKGFLEVMVKPDYNNWDGKEEYENRLVEIIEKKFT</sequence>
<evidence type="ECO:0000313" key="2">
    <source>
        <dbReference type="Proteomes" id="UP001596978"/>
    </source>
</evidence>
<reference evidence="2" key="1">
    <citation type="journal article" date="2019" name="Int. J. Syst. Evol. Microbiol.">
        <title>The Global Catalogue of Microorganisms (GCM) 10K type strain sequencing project: providing services to taxonomists for standard genome sequencing and annotation.</title>
        <authorList>
            <consortium name="The Broad Institute Genomics Platform"/>
            <consortium name="The Broad Institute Genome Sequencing Center for Infectious Disease"/>
            <person name="Wu L."/>
            <person name="Ma J."/>
        </authorList>
    </citation>
    <scope>NUCLEOTIDE SEQUENCE [LARGE SCALE GENOMIC DNA]</scope>
    <source>
        <strain evidence="2">CCUG 62952</strain>
    </source>
</reference>
<dbReference type="Proteomes" id="UP001596978">
    <property type="component" value="Unassembled WGS sequence"/>
</dbReference>
<keyword evidence="2" id="KW-1185">Reference proteome</keyword>
<protein>
    <submittedName>
        <fullName evidence="1">Uncharacterized protein</fullName>
    </submittedName>
</protein>
<gene>
    <name evidence="1" type="ORF">ACFQ1M_13540</name>
</gene>
<organism evidence="1 2">
    <name type="scientific">Sungkyunkwania multivorans</name>
    <dbReference type="NCBI Taxonomy" id="1173618"/>
    <lineage>
        <taxon>Bacteria</taxon>
        <taxon>Pseudomonadati</taxon>
        <taxon>Bacteroidota</taxon>
        <taxon>Flavobacteriia</taxon>
        <taxon>Flavobacteriales</taxon>
        <taxon>Flavobacteriaceae</taxon>
        <taxon>Sungkyunkwania</taxon>
    </lineage>
</organism>